<gene>
    <name evidence="7" type="ORF">METZ01_LOCUS487271</name>
</gene>
<keyword evidence="4 6" id="KW-1133">Transmembrane helix</keyword>
<feature type="non-terminal residue" evidence="7">
    <location>
        <position position="239"/>
    </location>
</feature>
<name>A0A383CPZ5_9ZZZZ</name>
<dbReference type="GO" id="GO:0016020">
    <property type="term" value="C:membrane"/>
    <property type="evidence" value="ECO:0007669"/>
    <property type="project" value="UniProtKB-SubCell"/>
</dbReference>
<accession>A0A383CPZ5</accession>
<evidence type="ECO:0000256" key="4">
    <source>
        <dbReference type="ARBA" id="ARBA00022989"/>
    </source>
</evidence>
<dbReference type="EMBL" id="UINC01210786">
    <property type="protein sequence ID" value="SVE34417.1"/>
    <property type="molecule type" value="Genomic_DNA"/>
</dbReference>
<proteinExistence type="predicted"/>
<evidence type="ECO:0000256" key="6">
    <source>
        <dbReference type="SAM" id="Phobius"/>
    </source>
</evidence>
<evidence type="ECO:0000256" key="3">
    <source>
        <dbReference type="ARBA" id="ARBA00022692"/>
    </source>
</evidence>
<keyword evidence="5 6" id="KW-0472">Membrane</keyword>
<feature type="transmembrane region" description="Helical" evidence="6">
    <location>
        <begin position="157"/>
        <end position="180"/>
    </location>
</feature>
<comment type="subcellular location">
    <subcellularLocation>
        <location evidence="1">Membrane</location>
        <topology evidence="1">Multi-pass membrane protein</topology>
    </subcellularLocation>
</comment>
<feature type="transmembrane region" description="Helical" evidence="6">
    <location>
        <begin position="110"/>
        <end position="137"/>
    </location>
</feature>
<dbReference type="PANTHER" id="PTHR42948">
    <property type="entry name" value="TRANSPORTER"/>
    <property type="match status" value="1"/>
</dbReference>
<sequence>TLGMTFWHGVFMVLTMWIVARGVLNGLEKTINIMMPTLFIILLILVLYAALAGDLSAALRFMFVPDFSRVNNDVVLLALGQAFFSLSVGGGGLMNYGSYLHKAASIPRNAFAIVGANVSVDMLAGLAIFPIVFAFAMEPASGPGLIFVTLPVALGQMPGGQIIGTLFLLLVLFAALSTSISMMESLVSRLVERPGATRKRMTLMAGGVAWFIGLGSVFSHNIWSDFTPLNFIPMFEGST</sequence>
<feature type="transmembrane region" description="Helical" evidence="6">
    <location>
        <begin position="6"/>
        <end position="24"/>
    </location>
</feature>
<feature type="non-terminal residue" evidence="7">
    <location>
        <position position="1"/>
    </location>
</feature>
<feature type="transmembrane region" description="Helical" evidence="6">
    <location>
        <begin position="75"/>
        <end position="98"/>
    </location>
</feature>
<dbReference type="Pfam" id="PF00209">
    <property type="entry name" value="SNF"/>
    <property type="match status" value="1"/>
</dbReference>
<evidence type="ECO:0000313" key="7">
    <source>
        <dbReference type="EMBL" id="SVE34417.1"/>
    </source>
</evidence>
<reference evidence="7" key="1">
    <citation type="submission" date="2018-05" db="EMBL/GenBank/DDBJ databases">
        <authorList>
            <person name="Lanie J.A."/>
            <person name="Ng W.-L."/>
            <person name="Kazmierczak K.M."/>
            <person name="Andrzejewski T.M."/>
            <person name="Davidsen T.M."/>
            <person name="Wayne K.J."/>
            <person name="Tettelin H."/>
            <person name="Glass J.I."/>
            <person name="Rusch D."/>
            <person name="Podicherti R."/>
            <person name="Tsui H.-C.T."/>
            <person name="Winkler M.E."/>
        </authorList>
    </citation>
    <scope>NUCLEOTIDE SEQUENCE</scope>
</reference>
<evidence type="ECO:0000256" key="1">
    <source>
        <dbReference type="ARBA" id="ARBA00004141"/>
    </source>
</evidence>
<evidence type="ECO:0000256" key="5">
    <source>
        <dbReference type="ARBA" id="ARBA00023136"/>
    </source>
</evidence>
<keyword evidence="3 6" id="KW-0812">Transmembrane</keyword>
<dbReference type="PROSITE" id="PS50267">
    <property type="entry name" value="NA_NEUROTRAN_SYMP_3"/>
    <property type="match status" value="1"/>
</dbReference>
<keyword evidence="2" id="KW-0813">Transport</keyword>
<organism evidence="7">
    <name type="scientific">marine metagenome</name>
    <dbReference type="NCBI Taxonomy" id="408172"/>
    <lineage>
        <taxon>unclassified sequences</taxon>
        <taxon>metagenomes</taxon>
        <taxon>ecological metagenomes</taxon>
    </lineage>
</organism>
<dbReference type="SUPFAM" id="SSF161070">
    <property type="entry name" value="SNF-like"/>
    <property type="match status" value="1"/>
</dbReference>
<dbReference type="InterPro" id="IPR037272">
    <property type="entry name" value="SNS_sf"/>
</dbReference>
<evidence type="ECO:0000256" key="2">
    <source>
        <dbReference type="ARBA" id="ARBA00022448"/>
    </source>
</evidence>
<protein>
    <recommendedName>
        <fullName evidence="8">Sodium-dependent transporter</fullName>
    </recommendedName>
</protein>
<dbReference type="PANTHER" id="PTHR42948:SF1">
    <property type="entry name" value="TRANSPORTER"/>
    <property type="match status" value="1"/>
</dbReference>
<evidence type="ECO:0008006" key="8">
    <source>
        <dbReference type="Google" id="ProtNLM"/>
    </source>
</evidence>
<dbReference type="AlphaFoldDB" id="A0A383CPZ5"/>
<feature type="transmembrane region" description="Helical" evidence="6">
    <location>
        <begin position="36"/>
        <end position="63"/>
    </location>
</feature>
<feature type="transmembrane region" description="Helical" evidence="6">
    <location>
        <begin position="201"/>
        <end position="223"/>
    </location>
</feature>
<dbReference type="InterPro" id="IPR000175">
    <property type="entry name" value="Na/ntran_symport"/>
</dbReference>